<dbReference type="PANTHER" id="PTHR43528:SF7">
    <property type="entry name" value="MFS TRANSPORTER"/>
    <property type="match status" value="1"/>
</dbReference>
<evidence type="ECO:0000259" key="9">
    <source>
        <dbReference type="PROSITE" id="PS50850"/>
    </source>
</evidence>
<sequence length="435" mass="48015">MPFVALSDSSSSVSPKQLMIICASNAVTYFDFLIYLFMTDIISSTFFPANDDPILAKMQVLSLFIAGYLTRPIGAMLLGRYADVKGRRPALIISMSCIAVTALITASLPTYAQVGILSPILFFIARLIQGMAFGAHTPLGWVYIAEHVNKRNLATYLSFVTASFMLGELGSNLLFEVITSTHTRDQLIESGWRIPFVWAAMFSFVVLLLLQTLNETPIFTNQPNKQPFVLKLSELSPYLKRFNAIFLAMIITFIIASLTMVIALLLPELISMKFSIDESMLTFSNNLSLLFLMIGCVFYGLIADKSGTGKTMMIGAAALMIQALAFFYHLEHGGGSFILFMYAILGFCAGIMSLGSVILVQLFPTEVRVTAVSLTYNLMYALVGITLPFGLGYATNLVSFSPALYITFVSIVTFIIGLYIYRLPKFKNLDESIKL</sequence>
<dbReference type="InterPro" id="IPR036259">
    <property type="entry name" value="MFS_trans_sf"/>
</dbReference>
<accession>A0A1R4EDP9</accession>
<keyword evidence="5" id="KW-0769">Symport</keyword>
<dbReference type="AlphaFoldDB" id="A0A1R4EDP9"/>
<feature type="transmembrane region" description="Helical" evidence="8">
    <location>
        <begin position="311"/>
        <end position="330"/>
    </location>
</feature>
<keyword evidence="4 8" id="KW-0812">Transmembrane</keyword>
<keyword evidence="2" id="KW-0813">Transport</keyword>
<feature type="transmembrane region" description="Helical" evidence="8">
    <location>
        <begin position="18"/>
        <end position="38"/>
    </location>
</feature>
<feature type="transmembrane region" description="Helical" evidence="8">
    <location>
        <begin position="400"/>
        <end position="421"/>
    </location>
</feature>
<organism evidence="10 11">
    <name type="scientific">Psychrobacter pasteurii</name>
    <dbReference type="NCBI Taxonomy" id="1945520"/>
    <lineage>
        <taxon>Bacteria</taxon>
        <taxon>Pseudomonadati</taxon>
        <taxon>Pseudomonadota</taxon>
        <taxon>Gammaproteobacteria</taxon>
        <taxon>Moraxellales</taxon>
        <taxon>Moraxellaceae</taxon>
        <taxon>Psychrobacter</taxon>
    </lineage>
</organism>
<feature type="transmembrane region" description="Helical" evidence="8">
    <location>
        <begin position="286"/>
        <end position="304"/>
    </location>
</feature>
<evidence type="ECO:0000256" key="7">
    <source>
        <dbReference type="ARBA" id="ARBA00023136"/>
    </source>
</evidence>
<dbReference type="Gene3D" id="1.20.1250.20">
    <property type="entry name" value="MFS general substrate transporter like domains"/>
    <property type="match status" value="2"/>
</dbReference>
<proteinExistence type="predicted"/>
<evidence type="ECO:0000256" key="6">
    <source>
        <dbReference type="ARBA" id="ARBA00022989"/>
    </source>
</evidence>
<dbReference type="GO" id="GO:0015293">
    <property type="term" value="F:symporter activity"/>
    <property type="evidence" value="ECO:0007669"/>
    <property type="project" value="UniProtKB-KW"/>
</dbReference>
<comment type="subcellular location">
    <subcellularLocation>
        <location evidence="1">Cell membrane</location>
        <topology evidence="1">Multi-pass membrane protein</topology>
    </subcellularLocation>
</comment>
<evidence type="ECO:0000313" key="10">
    <source>
        <dbReference type="EMBL" id="SJM36559.1"/>
    </source>
</evidence>
<name>A0A1R4EDP9_9GAMM</name>
<dbReference type="EMBL" id="FUGD01000049">
    <property type="protein sequence ID" value="SJM36559.1"/>
    <property type="molecule type" value="Genomic_DNA"/>
</dbReference>
<evidence type="ECO:0000313" key="11">
    <source>
        <dbReference type="Proteomes" id="UP000188169"/>
    </source>
</evidence>
<evidence type="ECO:0000256" key="5">
    <source>
        <dbReference type="ARBA" id="ARBA00022847"/>
    </source>
</evidence>
<feature type="transmembrane region" description="Helical" evidence="8">
    <location>
        <begin position="374"/>
        <end position="394"/>
    </location>
</feature>
<dbReference type="InterPro" id="IPR051084">
    <property type="entry name" value="H+-coupled_symporters"/>
</dbReference>
<evidence type="ECO:0000256" key="2">
    <source>
        <dbReference type="ARBA" id="ARBA00022448"/>
    </source>
</evidence>
<dbReference type="STRING" id="1945520.A1019T_00520"/>
<dbReference type="OrthoDB" id="3690818at2"/>
<keyword evidence="3" id="KW-1003">Cell membrane</keyword>
<evidence type="ECO:0000256" key="8">
    <source>
        <dbReference type="SAM" id="Phobius"/>
    </source>
</evidence>
<evidence type="ECO:0000256" key="1">
    <source>
        <dbReference type="ARBA" id="ARBA00004651"/>
    </source>
</evidence>
<dbReference type="SUPFAM" id="SSF103473">
    <property type="entry name" value="MFS general substrate transporter"/>
    <property type="match status" value="1"/>
</dbReference>
<dbReference type="Proteomes" id="UP000188169">
    <property type="component" value="Unassembled WGS sequence"/>
</dbReference>
<gene>
    <name evidence="10" type="primary">yhjE</name>
    <name evidence="10" type="ORF">A1019T_00520</name>
</gene>
<dbReference type="RefSeq" id="WP_077447953.1">
    <property type="nucleotide sequence ID" value="NZ_FUGD01000049.1"/>
</dbReference>
<dbReference type="GO" id="GO:0005886">
    <property type="term" value="C:plasma membrane"/>
    <property type="evidence" value="ECO:0007669"/>
    <property type="project" value="UniProtKB-SubCell"/>
</dbReference>
<feature type="transmembrane region" description="Helical" evidence="8">
    <location>
        <begin position="195"/>
        <end position="213"/>
    </location>
</feature>
<feature type="transmembrane region" description="Helical" evidence="8">
    <location>
        <begin position="244"/>
        <end position="266"/>
    </location>
</feature>
<feature type="transmembrane region" description="Helical" evidence="8">
    <location>
        <begin position="336"/>
        <end position="362"/>
    </location>
</feature>
<keyword evidence="6 8" id="KW-1133">Transmembrane helix</keyword>
<feature type="domain" description="Major facilitator superfamily (MFS) profile" evidence="9">
    <location>
        <begin position="17"/>
        <end position="425"/>
    </location>
</feature>
<keyword evidence="11" id="KW-1185">Reference proteome</keyword>
<keyword evidence="7 8" id="KW-0472">Membrane</keyword>
<feature type="transmembrane region" description="Helical" evidence="8">
    <location>
        <begin position="156"/>
        <end position="175"/>
    </location>
</feature>
<evidence type="ECO:0000256" key="4">
    <source>
        <dbReference type="ARBA" id="ARBA00022692"/>
    </source>
</evidence>
<dbReference type="PROSITE" id="PS50850">
    <property type="entry name" value="MFS"/>
    <property type="match status" value="1"/>
</dbReference>
<dbReference type="PANTHER" id="PTHR43528">
    <property type="entry name" value="ALPHA-KETOGLUTARATE PERMEASE"/>
    <property type="match status" value="1"/>
</dbReference>
<protein>
    <submittedName>
        <fullName evidence="10">Inner membrane metabolite transport protein YhjE</fullName>
    </submittedName>
</protein>
<dbReference type="InterPro" id="IPR011701">
    <property type="entry name" value="MFS"/>
</dbReference>
<dbReference type="InterPro" id="IPR020846">
    <property type="entry name" value="MFS_dom"/>
</dbReference>
<feature type="transmembrane region" description="Helical" evidence="8">
    <location>
        <begin position="58"/>
        <end position="78"/>
    </location>
</feature>
<evidence type="ECO:0000256" key="3">
    <source>
        <dbReference type="ARBA" id="ARBA00022475"/>
    </source>
</evidence>
<feature type="transmembrane region" description="Helical" evidence="8">
    <location>
        <begin position="120"/>
        <end position="144"/>
    </location>
</feature>
<dbReference type="Pfam" id="PF07690">
    <property type="entry name" value="MFS_1"/>
    <property type="match status" value="1"/>
</dbReference>
<reference evidence="11" key="1">
    <citation type="submission" date="2017-02" db="EMBL/GenBank/DDBJ databases">
        <authorList>
            <person name="Mornico D."/>
        </authorList>
    </citation>
    <scope>NUCLEOTIDE SEQUENCE [LARGE SCALE GENOMIC DNA]</scope>
</reference>
<feature type="transmembrane region" description="Helical" evidence="8">
    <location>
        <begin position="90"/>
        <end position="108"/>
    </location>
</feature>